<dbReference type="GO" id="GO:0005524">
    <property type="term" value="F:ATP binding"/>
    <property type="evidence" value="ECO:0007669"/>
    <property type="project" value="UniProtKB-KW"/>
</dbReference>
<dbReference type="NCBIfam" id="TIGR00422">
    <property type="entry name" value="valS"/>
    <property type="match status" value="1"/>
</dbReference>
<dbReference type="CDD" id="cd00817">
    <property type="entry name" value="ValRS_core"/>
    <property type="match status" value="1"/>
</dbReference>
<dbReference type="GO" id="GO:0004832">
    <property type="term" value="F:valine-tRNA ligase activity"/>
    <property type="evidence" value="ECO:0007669"/>
    <property type="project" value="UniProtKB-UniRule"/>
</dbReference>
<dbReference type="CDD" id="cd07962">
    <property type="entry name" value="Anticodon_Ia_Val"/>
    <property type="match status" value="1"/>
</dbReference>
<dbReference type="InterPro" id="IPR033705">
    <property type="entry name" value="Anticodon_Ia_Val"/>
</dbReference>
<keyword evidence="2" id="KW-0963">Cytoplasm</keyword>
<organism evidence="13 14">
    <name type="scientific">Candidatus Berkelbacteria bacterium RIFCSPHIGHO2_12_FULL_36_9</name>
    <dbReference type="NCBI Taxonomy" id="1797469"/>
    <lineage>
        <taxon>Bacteria</taxon>
        <taxon>Candidatus Berkelbacteria</taxon>
    </lineage>
</organism>
<name>A0A1F5EDF5_9BACT</name>
<evidence type="ECO:0000256" key="7">
    <source>
        <dbReference type="ARBA" id="ARBA00023146"/>
    </source>
</evidence>
<comment type="catalytic activity">
    <reaction evidence="8">
        <text>tRNA(Val) + L-valine + ATP = L-valyl-tRNA(Val) + AMP + diphosphate</text>
        <dbReference type="Rhea" id="RHEA:10704"/>
        <dbReference type="Rhea" id="RHEA-COMP:9672"/>
        <dbReference type="Rhea" id="RHEA-COMP:9708"/>
        <dbReference type="ChEBI" id="CHEBI:30616"/>
        <dbReference type="ChEBI" id="CHEBI:33019"/>
        <dbReference type="ChEBI" id="CHEBI:57762"/>
        <dbReference type="ChEBI" id="CHEBI:78442"/>
        <dbReference type="ChEBI" id="CHEBI:78537"/>
        <dbReference type="ChEBI" id="CHEBI:456215"/>
        <dbReference type="EC" id="6.1.1.9"/>
    </reaction>
</comment>
<comment type="caution">
    <text evidence="13">The sequence shown here is derived from an EMBL/GenBank/DDBJ whole genome shotgun (WGS) entry which is preliminary data.</text>
</comment>
<dbReference type="Pfam" id="PF00133">
    <property type="entry name" value="tRNA-synt_1"/>
    <property type="match status" value="1"/>
</dbReference>
<dbReference type="Pfam" id="PF08264">
    <property type="entry name" value="Anticodon_1"/>
    <property type="match status" value="1"/>
</dbReference>
<evidence type="ECO:0000256" key="8">
    <source>
        <dbReference type="ARBA" id="ARBA00047552"/>
    </source>
</evidence>
<evidence type="ECO:0000259" key="11">
    <source>
        <dbReference type="Pfam" id="PF00133"/>
    </source>
</evidence>
<dbReference type="SUPFAM" id="SSF50677">
    <property type="entry name" value="ValRS/IleRS/LeuRS editing domain"/>
    <property type="match status" value="1"/>
</dbReference>
<dbReference type="GO" id="GO:0006438">
    <property type="term" value="P:valyl-tRNA aminoacylation"/>
    <property type="evidence" value="ECO:0007669"/>
    <property type="project" value="UniProtKB-UniRule"/>
</dbReference>
<evidence type="ECO:0000256" key="10">
    <source>
        <dbReference type="RuleBase" id="RU363035"/>
    </source>
</evidence>
<dbReference type="GO" id="GO:0002161">
    <property type="term" value="F:aminoacyl-tRNA deacylase activity"/>
    <property type="evidence" value="ECO:0007669"/>
    <property type="project" value="InterPro"/>
</dbReference>
<keyword evidence="4 10" id="KW-0547">Nucleotide-binding</keyword>
<dbReference type="PRINTS" id="PR00986">
    <property type="entry name" value="TRNASYNTHVAL"/>
</dbReference>
<dbReference type="EC" id="6.1.1.9" evidence="1 9"/>
<keyword evidence="6 10" id="KW-0648">Protein biosynthesis</keyword>
<sequence length="715" mass="83373">MKELDKHFDHLKSEKEIYKMWEESGYFNPDKQPNIKKDAKPFTIIMPPPNANGSLHLGHAVFVTLEDIMIRYHRILGRPTLWLPGADHAGFETQVVFEKKLEKEGKSRFDFDRDDLYKQIWDFTQENKIHMEDQLRQLGASCDWSREKFTLDPDIIKIVYKTFKKLYDDGLAYRAQRPVNWCTKHQTSLSDLELKATEQTDSLYYIKYGPITIATTRPETMFADVAVAVNPKDKKYQKFIGQKVPLPLTNRKIPVIADNAVDLKFGTGALKITPAHDATDFEIGLRHKLKVLTAINERGRLTEITGEFKDLKVLEARQKVVEKLEKEGFIEKIDANYNHVVSYCYKCNTIIEPRILMQWFIRMKKLADLGLKVIKDKQVEFVDKRFEKIYRHWLNNIRDWNVSRQIVWGIQIPAWFCDNCNEATITDGKTPEKCAKCGSKNIHQDSDVFDTWFSSAQWPSATLQTTIKGDIKKKNFYPTSVIETGWDILFFWVARMIMLGKYFMDDVPFKKVYLHGLVRDKDRQKMSKSKGNVIDPLGVAEIYGTDAVRMALVFGSASGTDIIISEDKIRAMRNFATKIWNASRFVLTNLQDTRYKIQDTILLTAKDKLELKKLDEVAKKVTKYFDNYKFSQAAEEIYSYFWHHFCDKVIEENKKRLYEPKSKEDKAAAQTLLLEILVTSLKLLHPFMPYITEEIYQKLPINNKEKSIMISSWPK</sequence>
<dbReference type="PANTHER" id="PTHR11946">
    <property type="entry name" value="VALYL-TRNA SYNTHETASES"/>
    <property type="match status" value="1"/>
</dbReference>
<evidence type="ECO:0000256" key="3">
    <source>
        <dbReference type="ARBA" id="ARBA00022598"/>
    </source>
</evidence>
<evidence type="ECO:0000259" key="12">
    <source>
        <dbReference type="Pfam" id="PF08264"/>
    </source>
</evidence>
<feature type="domain" description="Methionyl/Valyl/Leucyl/Isoleucyl-tRNA synthetase anticodon-binding" evidence="12">
    <location>
        <begin position="609"/>
        <end position="715"/>
    </location>
</feature>
<dbReference type="InterPro" id="IPR001412">
    <property type="entry name" value="aa-tRNA-synth_I_CS"/>
</dbReference>
<dbReference type="InterPro" id="IPR002300">
    <property type="entry name" value="aa-tRNA-synth_Ia"/>
</dbReference>
<keyword evidence="3 10" id="KW-0436">Ligase</keyword>
<dbReference type="GO" id="GO:0005829">
    <property type="term" value="C:cytosol"/>
    <property type="evidence" value="ECO:0007669"/>
    <property type="project" value="TreeGrafter"/>
</dbReference>
<dbReference type="Proteomes" id="UP000176451">
    <property type="component" value="Unassembled WGS sequence"/>
</dbReference>
<dbReference type="NCBIfam" id="NF004349">
    <property type="entry name" value="PRK05729.1"/>
    <property type="match status" value="1"/>
</dbReference>
<dbReference type="InterPro" id="IPR013155">
    <property type="entry name" value="M/V/L/I-tRNA-synth_anticd-bd"/>
</dbReference>
<dbReference type="InterPro" id="IPR009080">
    <property type="entry name" value="tRNAsynth_Ia_anticodon-bd"/>
</dbReference>
<dbReference type="PANTHER" id="PTHR11946:SF93">
    <property type="entry name" value="VALINE--TRNA LIGASE, CHLOROPLASTIC_MITOCHONDRIAL 2"/>
    <property type="match status" value="1"/>
</dbReference>
<dbReference type="Gene3D" id="3.40.50.620">
    <property type="entry name" value="HUPs"/>
    <property type="match status" value="2"/>
</dbReference>
<dbReference type="Gene3D" id="1.10.730.10">
    <property type="entry name" value="Isoleucyl-tRNA Synthetase, Domain 1"/>
    <property type="match status" value="1"/>
</dbReference>
<dbReference type="InterPro" id="IPR009008">
    <property type="entry name" value="Val/Leu/Ile-tRNA-synth_edit"/>
</dbReference>
<dbReference type="InterPro" id="IPR002303">
    <property type="entry name" value="Valyl-tRNA_ligase"/>
</dbReference>
<evidence type="ECO:0000256" key="6">
    <source>
        <dbReference type="ARBA" id="ARBA00022917"/>
    </source>
</evidence>
<dbReference type="SUPFAM" id="SSF52374">
    <property type="entry name" value="Nucleotidylyl transferase"/>
    <property type="match status" value="1"/>
</dbReference>
<comment type="similarity">
    <text evidence="10">Belongs to the class-I aminoacyl-tRNA synthetase family.</text>
</comment>
<evidence type="ECO:0000256" key="1">
    <source>
        <dbReference type="ARBA" id="ARBA00013169"/>
    </source>
</evidence>
<dbReference type="PROSITE" id="PS00178">
    <property type="entry name" value="AA_TRNA_LIGASE_I"/>
    <property type="match status" value="1"/>
</dbReference>
<evidence type="ECO:0000256" key="4">
    <source>
        <dbReference type="ARBA" id="ARBA00022741"/>
    </source>
</evidence>
<evidence type="ECO:0000313" key="14">
    <source>
        <dbReference type="Proteomes" id="UP000176451"/>
    </source>
</evidence>
<evidence type="ECO:0000256" key="9">
    <source>
        <dbReference type="NCBIfam" id="TIGR00422"/>
    </source>
</evidence>
<keyword evidence="7 10" id="KW-0030">Aminoacyl-tRNA synthetase</keyword>
<proteinExistence type="inferred from homology"/>
<accession>A0A1F5EDF5</accession>
<keyword evidence="5 10" id="KW-0067">ATP-binding</keyword>
<feature type="domain" description="Aminoacyl-tRNA synthetase class Ia" evidence="11">
    <location>
        <begin position="17"/>
        <end position="563"/>
    </location>
</feature>
<gene>
    <name evidence="13" type="ORF">A3F08_01750</name>
</gene>
<dbReference type="EMBL" id="MEZV01000059">
    <property type="protein sequence ID" value="OGD65381.1"/>
    <property type="molecule type" value="Genomic_DNA"/>
</dbReference>
<dbReference type="SUPFAM" id="SSF47323">
    <property type="entry name" value="Anticodon-binding domain of a subclass of class I aminoacyl-tRNA synthetases"/>
    <property type="match status" value="1"/>
</dbReference>
<dbReference type="InterPro" id="IPR014729">
    <property type="entry name" value="Rossmann-like_a/b/a_fold"/>
</dbReference>
<reference evidence="13 14" key="1">
    <citation type="journal article" date="2016" name="Nat. Commun.">
        <title>Thousands of microbial genomes shed light on interconnected biogeochemical processes in an aquifer system.</title>
        <authorList>
            <person name="Anantharaman K."/>
            <person name="Brown C.T."/>
            <person name="Hug L.A."/>
            <person name="Sharon I."/>
            <person name="Castelle C.J."/>
            <person name="Probst A.J."/>
            <person name="Thomas B.C."/>
            <person name="Singh A."/>
            <person name="Wilkins M.J."/>
            <person name="Karaoz U."/>
            <person name="Brodie E.L."/>
            <person name="Williams K.H."/>
            <person name="Hubbard S.S."/>
            <person name="Banfield J.F."/>
        </authorList>
    </citation>
    <scope>NUCLEOTIDE SEQUENCE [LARGE SCALE GENOMIC DNA]</scope>
</reference>
<evidence type="ECO:0000256" key="2">
    <source>
        <dbReference type="ARBA" id="ARBA00022490"/>
    </source>
</evidence>
<evidence type="ECO:0000256" key="5">
    <source>
        <dbReference type="ARBA" id="ARBA00022840"/>
    </source>
</evidence>
<dbReference type="STRING" id="1797469.A3F08_01750"/>
<dbReference type="AlphaFoldDB" id="A0A1F5EDF5"/>
<evidence type="ECO:0000313" key="13">
    <source>
        <dbReference type="EMBL" id="OGD65381.1"/>
    </source>
</evidence>
<protein>
    <recommendedName>
        <fullName evidence="1 9">Valine--tRNA ligase</fullName>
        <ecNumber evidence="1 9">6.1.1.9</ecNumber>
    </recommendedName>
</protein>